<dbReference type="InterPro" id="IPR010982">
    <property type="entry name" value="Lambda_DNA-bd_dom_sf"/>
</dbReference>
<evidence type="ECO:0000313" key="3">
    <source>
        <dbReference type="Proteomes" id="UP000256485"/>
    </source>
</evidence>
<organism evidence="2 3">
    <name type="scientific">Thermasporomyces composti</name>
    <dbReference type="NCBI Taxonomy" id="696763"/>
    <lineage>
        <taxon>Bacteria</taxon>
        <taxon>Bacillati</taxon>
        <taxon>Actinomycetota</taxon>
        <taxon>Actinomycetes</taxon>
        <taxon>Propionibacteriales</taxon>
        <taxon>Nocardioidaceae</taxon>
        <taxon>Thermasporomyces</taxon>
    </lineage>
</organism>
<proteinExistence type="predicted"/>
<dbReference type="Proteomes" id="UP000256485">
    <property type="component" value="Unassembled WGS sequence"/>
</dbReference>
<feature type="domain" description="HTH cro/C1-type" evidence="1">
    <location>
        <begin position="9"/>
        <end position="63"/>
    </location>
</feature>
<dbReference type="InterPro" id="IPR001387">
    <property type="entry name" value="Cro/C1-type_HTH"/>
</dbReference>
<keyword evidence="3" id="KW-1185">Reference proteome</keyword>
<dbReference type="RefSeq" id="WP_211310544.1">
    <property type="nucleotide sequence ID" value="NZ_QTUC01000001.1"/>
</dbReference>
<dbReference type="SMART" id="SM00530">
    <property type="entry name" value="HTH_XRE"/>
    <property type="match status" value="1"/>
</dbReference>
<dbReference type="CDD" id="cd00093">
    <property type="entry name" value="HTH_XRE"/>
    <property type="match status" value="1"/>
</dbReference>
<evidence type="ECO:0000313" key="2">
    <source>
        <dbReference type="EMBL" id="REF36380.1"/>
    </source>
</evidence>
<dbReference type="Gene3D" id="1.10.260.40">
    <property type="entry name" value="lambda repressor-like DNA-binding domains"/>
    <property type="match status" value="1"/>
</dbReference>
<protein>
    <submittedName>
        <fullName evidence="2">Helix-turn-helix protein</fullName>
    </submittedName>
</protein>
<gene>
    <name evidence="2" type="ORF">DFJ64_1787</name>
</gene>
<dbReference type="Pfam" id="PF01381">
    <property type="entry name" value="HTH_3"/>
    <property type="match status" value="1"/>
</dbReference>
<dbReference type="SUPFAM" id="SSF47413">
    <property type="entry name" value="lambda repressor-like DNA-binding domains"/>
    <property type="match status" value="1"/>
</dbReference>
<dbReference type="GO" id="GO:0003677">
    <property type="term" value="F:DNA binding"/>
    <property type="evidence" value="ECO:0007669"/>
    <property type="project" value="InterPro"/>
</dbReference>
<comment type="caution">
    <text evidence="2">The sequence shown here is derived from an EMBL/GenBank/DDBJ whole genome shotgun (WGS) entry which is preliminary data.</text>
</comment>
<dbReference type="EMBL" id="QTUC01000001">
    <property type="protein sequence ID" value="REF36380.1"/>
    <property type="molecule type" value="Genomic_DNA"/>
</dbReference>
<name>A0A3D9V8A6_THECX</name>
<dbReference type="PROSITE" id="PS50943">
    <property type="entry name" value="HTH_CROC1"/>
    <property type="match status" value="1"/>
</dbReference>
<accession>A0A3D9V8A6</accession>
<reference evidence="2 3" key="1">
    <citation type="submission" date="2018-08" db="EMBL/GenBank/DDBJ databases">
        <title>Sequencing the genomes of 1000 actinobacteria strains.</title>
        <authorList>
            <person name="Klenk H.-P."/>
        </authorList>
    </citation>
    <scope>NUCLEOTIDE SEQUENCE [LARGE SCALE GENOMIC DNA]</scope>
    <source>
        <strain evidence="2 3">DSM 22891</strain>
    </source>
</reference>
<evidence type="ECO:0000259" key="1">
    <source>
        <dbReference type="PROSITE" id="PS50943"/>
    </source>
</evidence>
<sequence length="254" mass="28861">MAKMVNDRLRSTLRANGYTVADLADELGVDAKTVQRWVTQGRVPHRTTAHRAAKLLGVPAHWLWPSLEKSSDNGAASEVVNFYPHRADTPKQLWLDLLLSVRERLDILSNASLFLPEDNPESIDIIRHKAANGVAVRICLGDPDSDTIRLRGWEEKLGEGLVGRVRMALAYYRPLLGAEGVTFHLHQTTLYNSIFRYDDQMLINQHALGIYGYMAPILHLRRIEGADLFDTYMKSFERAWEESYPYVPKDSSSR</sequence>
<dbReference type="AlphaFoldDB" id="A0A3D9V8A6"/>